<evidence type="ECO:0000313" key="4">
    <source>
        <dbReference type="Proteomes" id="UP001199260"/>
    </source>
</evidence>
<feature type="region of interest" description="Disordered" evidence="1">
    <location>
        <begin position="83"/>
        <end position="103"/>
    </location>
</feature>
<dbReference type="SUPFAM" id="SSF52540">
    <property type="entry name" value="P-loop containing nucleoside triphosphate hydrolases"/>
    <property type="match status" value="1"/>
</dbReference>
<dbReference type="PANTHER" id="PTHR35894:SF1">
    <property type="entry name" value="PHOSPHORIBULOKINASE _ URIDINE KINASE FAMILY"/>
    <property type="match status" value="1"/>
</dbReference>
<comment type="caution">
    <text evidence="3">The sequence shown here is derived from an EMBL/GenBank/DDBJ whole genome shotgun (WGS) entry which is preliminary data.</text>
</comment>
<name>A0AAW4XT21_9BURK</name>
<dbReference type="RefSeq" id="WP_230772189.1">
    <property type="nucleotide sequence ID" value="NZ_JAJNCT010000005.1"/>
</dbReference>
<sequence>MLRLKMTLGNHNKSQSDLARYLKLSPGTVCQITNHNIWPRGQTKRSDPALLRFEIEKYLVSLGASEQEIACAFEEVLNEGENKRRGNAAGSPDFPGQQADSDQEEQLMLLRHQRLSQEARQHFKIVRDPFVNEMSGTDDVFNTGDIRHVRSAVRQTALHGGMLAVVGESGSGKSTIRKDLLAWVGSSGEPITVIEPYVVGMSASSKAGRPLLAADIVGAVIRNLAPSTAMRATQERRTDQMHQLLRESAKMGNKHVLIIEEAHDLATPTLRSMKRFYEIEDGFKKLLSIILIGQTELARKLSEKNPEVREVVQRCEMVTLPPLDNNVEAYLEHKFKRVGSQLGAVVTPDAIDAIRSVLRRDVTETFGGKRVTNEQSLCYPLAVNNLLTRAMNSALTIGAPKVNAALINAAIRGDSDA</sequence>
<dbReference type="Gene3D" id="3.40.50.300">
    <property type="entry name" value="P-loop containing nucleotide triphosphate hydrolases"/>
    <property type="match status" value="1"/>
</dbReference>
<dbReference type="InterPro" id="IPR027417">
    <property type="entry name" value="P-loop_NTPase"/>
</dbReference>
<dbReference type="Pfam" id="PF13401">
    <property type="entry name" value="AAA_22"/>
    <property type="match status" value="1"/>
</dbReference>
<dbReference type="EMBL" id="JAJNCT010000005">
    <property type="protein sequence ID" value="MCD2164679.1"/>
    <property type="molecule type" value="Genomic_DNA"/>
</dbReference>
<dbReference type="AlphaFoldDB" id="A0AAW4XT21"/>
<dbReference type="PANTHER" id="PTHR35894">
    <property type="entry name" value="GENERAL SECRETION PATHWAY PROTEIN A-RELATED"/>
    <property type="match status" value="1"/>
</dbReference>
<gene>
    <name evidence="3" type="ORF">LPW39_05960</name>
</gene>
<dbReference type="InterPro" id="IPR052026">
    <property type="entry name" value="ExeA_AAA_ATPase_DNA-bind"/>
</dbReference>
<organism evidence="3 4">
    <name type="scientific">Comamonas koreensis</name>
    <dbReference type="NCBI Taxonomy" id="160825"/>
    <lineage>
        <taxon>Bacteria</taxon>
        <taxon>Pseudomonadati</taxon>
        <taxon>Pseudomonadota</taxon>
        <taxon>Betaproteobacteria</taxon>
        <taxon>Burkholderiales</taxon>
        <taxon>Comamonadaceae</taxon>
        <taxon>Comamonas</taxon>
    </lineage>
</organism>
<dbReference type="InterPro" id="IPR003593">
    <property type="entry name" value="AAA+_ATPase"/>
</dbReference>
<dbReference type="Proteomes" id="UP001199260">
    <property type="component" value="Unassembled WGS sequence"/>
</dbReference>
<protein>
    <submittedName>
        <fullName evidence="3">AAA family ATPase</fullName>
    </submittedName>
</protein>
<dbReference type="InterPro" id="IPR049945">
    <property type="entry name" value="AAA_22"/>
</dbReference>
<reference evidence="3 4" key="1">
    <citation type="submission" date="2021-11" db="EMBL/GenBank/DDBJ databases">
        <title>Genome sequence.</title>
        <authorList>
            <person name="Sun Q."/>
        </authorList>
    </citation>
    <scope>NUCLEOTIDE SEQUENCE [LARGE SCALE GENOMIC DNA]</scope>
    <source>
        <strain evidence="3 4">KCTC 12005</strain>
    </source>
</reference>
<proteinExistence type="predicted"/>
<feature type="domain" description="AAA+ ATPase" evidence="2">
    <location>
        <begin position="159"/>
        <end position="323"/>
    </location>
</feature>
<evidence type="ECO:0000256" key="1">
    <source>
        <dbReference type="SAM" id="MobiDB-lite"/>
    </source>
</evidence>
<dbReference type="SMART" id="SM00382">
    <property type="entry name" value="AAA"/>
    <property type="match status" value="1"/>
</dbReference>
<evidence type="ECO:0000259" key="2">
    <source>
        <dbReference type="SMART" id="SM00382"/>
    </source>
</evidence>
<accession>A0AAW4XT21</accession>
<dbReference type="GO" id="GO:0016887">
    <property type="term" value="F:ATP hydrolysis activity"/>
    <property type="evidence" value="ECO:0007669"/>
    <property type="project" value="InterPro"/>
</dbReference>
<keyword evidence="4" id="KW-1185">Reference proteome</keyword>
<evidence type="ECO:0000313" key="3">
    <source>
        <dbReference type="EMBL" id="MCD2164679.1"/>
    </source>
</evidence>